<feature type="region of interest" description="Disordered" evidence="1">
    <location>
        <begin position="1"/>
        <end position="27"/>
    </location>
</feature>
<dbReference type="EMBL" id="JAUTBF010000001">
    <property type="protein sequence ID" value="MDQ1124515.1"/>
    <property type="molecule type" value="Genomic_DNA"/>
</dbReference>
<comment type="caution">
    <text evidence="2">The sequence shown here is derived from an EMBL/GenBank/DDBJ whole genome shotgun (WGS) entry which is preliminary data.</text>
</comment>
<feature type="region of interest" description="Disordered" evidence="1">
    <location>
        <begin position="79"/>
        <end position="103"/>
    </location>
</feature>
<accession>A0ABU0TYC5</accession>
<feature type="compositionally biased region" description="Basic and acidic residues" evidence="1">
    <location>
        <begin position="90"/>
        <end position="103"/>
    </location>
</feature>
<sequence>MIAVVEAGSSPDVASSDRRHARAQRERAGYADALALTSRELMRVMAGAFGQAHPVEQLRDAPADLDLRHAEVLEGERHVLGGRAAAEQPVRLEDRADATSRGS</sequence>
<keyword evidence="3" id="KW-1185">Reference proteome</keyword>
<organism evidence="2 3">
    <name type="scientific">Microbacterium trichothecenolyticum</name>
    <name type="common">Aureobacterium trichothecenolyticum</name>
    <dbReference type="NCBI Taxonomy" id="69370"/>
    <lineage>
        <taxon>Bacteria</taxon>
        <taxon>Bacillati</taxon>
        <taxon>Actinomycetota</taxon>
        <taxon>Actinomycetes</taxon>
        <taxon>Micrococcales</taxon>
        <taxon>Microbacteriaceae</taxon>
        <taxon>Microbacterium</taxon>
    </lineage>
</organism>
<name>A0ABU0TYC5_MICTR</name>
<evidence type="ECO:0000256" key="1">
    <source>
        <dbReference type="SAM" id="MobiDB-lite"/>
    </source>
</evidence>
<reference evidence="2 3" key="1">
    <citation type="submission" date="2023-07" db="EMBL/GenBank/DDBJ databases">
        <title>Functional and genomic diversity of the sorghum phyllosphere microbiome.</title>
        <authorList>
            <person name="Shade A."/>
        </authorList>
    </citation>
    <scope>NUCLEOTIDE SEQUENCE [LARGE SCALE GENOMIC DNA]</scope>
    <source>
        <strain evidence="2 3">SORGH_AS_1207</strain>
    </source>
</reference>
<evidence type="ECO:0000313" key="3">
    <source>
        <dbReference type="Proteomes" id="UP001226691"/>
    </source>
</evidence>
<evidence type="ECO:0000313" key="2">
    <source>
        <dbReference type="EMBL" id="MDQ1124515.1"/>
    </source>
</evidence>
<gene>
    <name evidence="2" type="ORF">QE412_003088</name>
</gene>
<protein>
    <submittedName>
        <fullName evidence="2">Uncharacterized protein</fullName>
    </submittedName>
</protein>
<feature type="compositionally biased region" description="Basic and acidic residues" evidence="1">
    <location>
        <begin position="15"/>
        <end position="27"/>
    </location>
</feature>
<dbReference type="Proteomes" id="UP001226691">
    <property type="component" value="Unassembled WGS sequence"/>
</dbReference>
<proteinExistence type="predicted"/>